<dbReference type="InterPro" id="IPR002401">
    <property type="entry name" value="Cyt_P450_E_grp-I"/>
</dbReference>
<dbReference type="InterPro" id="IPR001611">
    <property type="entry name" value="Leu-rich_rpt"/>
</dbReference>
<dbReference type="Pfam" id="PF00560">
    <property type="entry name" value="LRR_1"/>
    <property type="match status" value="2"/>
</dbReference>
<dbReference type="SUPFAM" id="SSF48264">
    <property type="entry name" value="Cytochrome P450"/>
    <property type="match status" value="1"/>
</dbReference>
<dbReference type="Pfam" id="PF03195">
    <property type="entry name" value="LOB"/>
    <property type="match status" value="2"/>
</dbReference>
<protein>
    <recommendedName>
        <fullName evidence="4">LOB domain-containing protein</fullName>
    </recommendedName>
</protein>
<organism evidence="5 6">
    <name type="scientific">Brassica napus</name>
    <name type="common">Rape</name>
    <dbReference type="NCBI Taxonomy" id="3708"/>
    <lineage>
        <taxon>Eukaryota</taxon>
        <taxon>Viridiplantae</taxon>
        <taxon>Streptophyta</taxon>
        <taxon>Embryophyta</taxon>
        <taxon>Tracheophyta</taxon>
        <taxon>Spermatophyta</taxon>
        <taxon>Magnoliopsida</taxon>
        <taxon>eudicotyledons</taxon>
        <taxon>Gunneridae</taxon>
        <taxon>Pentapetalae</taxon>
        <taxon>rosids</taxon>
        <taxon>malvids</taxon>
        <taxon>Brassicales</taxon>
        <taxon>Brassicaceae</taxon>
        <taxon>Brassiceae</taxon>
        <taxon>Brassica</taxon>
    </lineage>
</organism>
<feature type="non-terminal residue" evidence="5">
    <location>
        <position position="1"/>
    </location>
</feature>
<reference evidence="5 6" key="1">
    <citation type="submission" date="2021-05" db="EMBL/GenBank/DDBJ databases">
        <title>Genome Assembly of Synthetic Allotetraploid Brassica napus Reveals Homoeologous Exchanges between Subgenomes.</title>
        <authorList>
            <person name="Davis J.T."/>
        </authorList>
    </citation>
    <scope>NUCLEOTIDE SEQUENCE [LARGE SCALE GENOMIC DNA]</scope>
    <source>
        <strain evidence="6">cv. Da-Ae</strain>
        <tissue evidence="5">Seedling</tissue>
    </source>
</reference>
<gene>
    <name evidence="5" type="ORF">HID58_078014</name>
</gene>
<keyword evidence="3" id="KW-0472">Membrane</keyword>
<dbReference type="InterPro" id="IPR004883">
    <property type="entry name" value="LOB"/>
</dbReference>
<dbReference type="PRINTS" id="PR00463">
    <property type="entry name" value="EP450I"/>
</dbReference>
<dbReference type="PROSITE" id="PS50891">
    <property type="entry name" value="LOB"/>
    <property type="match status" value="1"/>
</dbReference>
<dbReference type="PANTHER" id="PTHR47951:SF1">
    <property type="entry name" value="CYTOCHROME P450 - LIKE PROTEIN-RELATED"/>
    <property type="match status" value="1"/>
</dbReference>
<evidence type="ECO:0000313" key="6">
    <source>
        <dbReference type="Proteomes" id="UP000824890"/>
    </source>
</evidence>
<dbReference type="Gene3D" id="1.10.630.10">
    <property type="entry name" value="Cytochrome P450"/>
    <property type="match status" value="1"/>
</dbReference>
<evidence type="ECO:0000256" key="3">
    <source>
        <dbReference type="SAM" id="Phobius"/>
    </source>
</evidence>
<feature type="region of interest" description="Disordered" evidence="2">
    <location>
        <begin position="862"/>
        <end position="895"/>
    </location>
</feature>
<dbReference type="InterPro" id="IPR001128">
    <property type="entry name" value="Cyt_P450"/>
</dbReference>
<dbReference type="InterPro" id="IPR032675">
    <property type="entry name" value="LRR_dom_sf"/>
</dbReference>
<evidence type="ECO:0000259" key="4">
    <source>
        <dbReference type="PROSITE" id="PS50891"/>
    </source>
</evidence>
<feature type="domain" description="LOB" evidence="4">
    <location>
        <begin position="987"/>
        <end position="1089"/>
    </location>
</feature>
<dbReference type="Gene3D" id="3.80.10.10">
    <property type="entry name" value="Ribonuclease Inhibitor"/>
    <property type="match status" value="2"/>
</dbReference>
<dbReference type="Proteomes" id="UP000824890">
    <property type="component" value="Unassembled WGS sequence"/>
</dbReference>
<evidence type="ECO:0000256" key="1">
    <source>
        <dbReference type="ARBA" id="ARBA00005474"/>
    </source>
</evidence>
<dbReference type="Pfam" id="PF00067">
    <property type="entry name" value="p450"/>
    <property type="match status" value="1"/>
</dbReference>
<comment type="similarity">
    <text evidence="1">Belongs to the LOB domain-containing protein family.</text>
</comment>
<dbReference type="CDD" id="cd11073">
    <property type="entry name" value="CYP76-like"/>
    <property type="match status" value="1"/>
</dbReference>
<feature type="compositionally biased region" description="Basic and acidic residues" evidence="2">
    <location>
        <begin position="862"/>
        <end position="874"/>
    </location>
</feature>
<feature type="compositionally biased region" description="Low complexity" evidence="2">
    <location>
        <begin position="879"/>
        <end position="892"/>
    </location>
</feature>
<name>A0ABQ7YRZ0_BRANA</name>
<dbReference type="PANTHER" id="PTHR47951">
    <property type="entry name" value="OS08G0547900 PROTEIN"/>
    <property type="match status" value="1"/>
</dbReference>
<dbReference type="PRINTS" id="PR00385">
    <property type="entry name" value="P450"/>
</dbReference>
<proteinExistence type="inferred from homology"/>
<sequence length="1092" mass="123794">KKLNTEIVKTNMEATSSNFTLSTIFNKEDPYSSLMLAAALLVAVLCYFWLQGKSKSKNGQPPLPPGPWPLPIVGNLPFLNSDILHTQFQALTQKHGPLMKIHLGSKLAIVISSPDMAREVLKTHDVTFANHDLPEVGKINTYGGEDILWSPYGTHWRRLRKLCVMKMFTTPTLEASYSTRREETRQTIVHMSEMARDGSPVNLGEQIFLSIFNVVTRMMWGATVEGEERTSLGNELKTLISDISDIEGIQNYSDFFPLFARFDFQGLVKKMKVHVKKLDILFDRVMESHVKMVGKKSEEEEDFLQYLIRVKDDDEKAPLSLTHVKSLLMDMVLGGVDTSVNASEFAMAEIVSRPEVFKKIRQELDQVVGKDSVVEESHLPKLTYLQAVMKETLRLHPTLPLLVPHRNSETSVVAGYTVPKDSKIFINVWAIHRDPKHWDEPNEFKPERFLENSLDFNGGDFKYLPFGSGRRICAAINMAERLVLFNIASLLHSFDWKAPKGHKFEVEEKFGLVLKLKKKWIWQFVLHANSRPALVHLGMGMHAYTLIAPYFPSTEPEKFDQPWQREYAVNALCYEAEARIQDHIHGVLPKTLANISQLDTLDLRNNSLSGFVPPVVKGLKKLNERLHFENNTGLCGLDFPCLRACSAFDDANIEVKQPQGETNTDKSTLHNMSDSAYLKQHCNKVALISQREIDSAINELSITMANVPQYSNLPIPSDFTEPSLFALINEMLELNEDQKNQLRGLPDVDARRNVDEIVGMRENDQGDVHGADEPEKFDRVNKVFGVVNVYKILSHLEEPWQRQYAVNALCYEAEARIHDPIHEPTLFALINEMLELNEDQKNQLMGLPDVDARRNVDEIVGMRENDQGDVHRADGASTSSGPSSGPPNQNQPYFNNLLGVLPKTLDNISQLDTLDLRNNSLSGFVPPGLKKLNERFQFENNTDLWGLDFPSLRACYAFDDMNIELKQPRGKPKKKKNGFTNLCCMQLHEQHNGPCTLGSGNSCVMAPYLPSKEPDKFDRVHKVFGVENVYKILSRLEESWQSEYAVNALCYEAEARIHDPIHGYVGPQMIYNNILNNLKREIDSAINELAIS</sequence>
<dbReference type="InterPro" id="IPR036396">
    <property type="entry name" value="Cyt_P450_sf"/>
</dbReference>
<dbReference type="EMBL" id="JAGKQM010000017">
    <property type="protein sequence ID" value="KAH0870992.1"/>
    <property type="molecule type" value="Genomic_DNA"/>
</dbReference>
<dbReference type="PROSITE" id="PS00086">
    <property type="entry name" value="CYTOCHROME_P450"/>
    <property type="match status" value="1"/>
</dbReference>
<comment type="caution">
    <text evidence="5">The sequence shown here is derived from an EMBL/GenBank/DDBJ whole genome shotgun (WGS) entry which is preliminary data.</text>
</comment>
<evidence type="ECO:0000256" key="2">
    <source>
        <dbReference type="SAM" id="MobiDB-lite"/>
    </source>
</evidence>
<accession>A0ABQ7YRZ0</accession>
<keyword evidence="6" id="KW-1185">Reference proteome</keyword>
<feature type="transmembrane region" description="Helical" evidence="3">
    <location>
        <begin position="31"/>
        <end position="50"/>
    </location>
</feature>
<evidence type="ECO:0000313" key="5">
    <source>
        <dbReference type="EMBL" id="KAH0870992.1"/>
    </source>
</evidence>
<keyword evidence="3" id="KW-0812">Transmembrane</keyword>
<dbReference type="SUPFAM" id="SSF52058">
    <property type="entry name" value="L domain-like"/>
    <property type="match status" value="1"/>
</dbReference>
<dbReference type="InterPro" id="IPR017972">
    <property type="entry name" value="Cyt_P450_CS"/>
</dbReference>
<keyword evidence="3" id="KW-1133">Transmembrane helix</keyword>